<evidence type="ECO:0000313" key="2">
    <source>
        <dbReference type="EMBL" id="EOA91794.1"/>
    </source>
</evidence>
<feature type="region of interest" description="Disordered" evidence="1">
    <location>
        <begin position="802"/>
        <end position="822"/>
    </location>
</feature>
<dbReference type="EMBL" id="KB908481">
    <property type="protein sequence ID" value="EOA91794.1"/>
    <property type="molecule type" value="Genomic_DNA"/>
</dbReference>
<feature type="compositionally biased region" description="Basic and acidic residues" evidence="1">
    <location>
        <begin position="281"/>
        <end position="291"/>
    </location>
</feature>
<evidence type="ECO:0000256" key="1">
    <source>
        <dbReference type="SAM" id="MobiDB-lite"/>
    </source>
</evidence>
<protein>
    <submittedName>
        <fullName evidence="2">Uncharacterized protein</fullName>
    </submittedName>
</protein>
<sequence>MATTTYQPSNPSLLDRINTPNPAYRASSAQRTLHPAATGGPQGANANPYGAPSPHAFPRDPLAYHRAVGDTCSSHPQASSQQGFPPPNDGCNHDFTSEAEDVQDCRNQQHARGRAVPYNLAVRLANRSNGAPLATIVEQGSYSTLNSRGSRLSVGPFPSLRVAENTSPGRRASLKVSPSPDDHALERIAEDAHIERVLDSTTRTPCKPYNKDSDALFPVDKVTTPSMHSTLDHPQTTQYQTGEMKRNEITSNSKGFFRGVLHNVRAASRTRSRSSSAHTSTAEHHEPRPETTDDGPNSHGYALEMRLQDNDRLSTPLCVPMTPKGVTLSSAPEHHNRDVRTLTADCARSARLDFPLHQDLEHPLPIQNRPVAMSQLSEPLTATRLYQRACSVRLVHPEARDEFQNGAKSGNPNPNGKDFYGLSASSKATYSFTGEDRNKETSQNASFCSTVSTSYSGTVVGVDIDLQHDFPYPIPRSRSSTPVAQSWFTPQMAELERQVSATESPEAKRVHRAEPSRRSITSSALTTLLPIAAASGIIRPNYETPKISFFSPSGNLIQPEGSSTPGTTSASEFGGSPIVNASTCSKPTSASYSVFPATCLPPRPSLKPMTTPPTSSVPLPAHLRHYHNYRHPEKSQINSGTECGESFIVVAAEVKGCDGIVRTNTLSTHPQERRSCEETKACPRYKRHRSAGILVQKLRYEANSRKNRLITAVLASTTAKGRILHRRNSPTTHGSILHEQKSVDAVTSGNKRASIRHTRPKRNTGFFGPAAGHFLRICFCQPYDGAGKPTHDMAGRTLCMRKQSSVRHGKSKKESPRRHGKDVDVDAVLPNARVVTGADCKKSSINSARKRMRVRREQGGSTLSPNHLARLQGDGATDAGVAARAATVSRSSPG</sequence>
<feature type="compositionally biased region" description="Basic residues" evidence="1">
    <location>
        <begin position="804"/>
        <end position="820"/>
    </location>
</feature>
<feature type="compositionally biased region" description="Low complexity" evidence="1">
    <location>
        <begin position="874"/>
        <end position="894"/>
    </location>
</feature>
<feature type="compositionally biased region" description="Polar residues" evidence="1">
    <location>
        <begin position="71"/>
        <end position="83"/>
    </location>
</feature>
<feature type="region of interest" description="Disordered" evidence="1">
    <location>
        <begin position="264"/>
        <end position="301"/>
    </location>
</feature>
<name>R0KS35_EXST2</name>
<feature type="region of interest" description="Disordered" evidence="1">
    <location>
        <begin position="1"/>
        <end position="96"/>
    </location>
</feature>
<accession>R0KS35</accession>
<dbReference type="OrthoDB" id="3800943at2759"/>
<dbReference type="Proteomes" id="UP000016935">
    <property type="component" value="Unassembled WGS sequence"/>
</dbReference>
<dbReference type="RefSeq" id="XP_008020371.1">
    <property type="nucleotide sequence ID" value="XM_008022180.1"/>
</dbReference>
<feature type="compositionally biased region" description="Low complexity" evidence="1">
    <location>
        <begin position="265"/>
        <end position="280"/>
    </location>
</feature>
<dbReference type="AlphaFoldDB" id="R0KS35"/>
<dbReference type="eggNOG" id="ENOG502T4DM">
    <property type="taxonomic scope" value="Eukaryota"/>
</dbReference>
<keyword evidence="3" id="KW-1185">Reference proteome</keyword>
<organism evidence="2 3">
    <name type="scientific">Exserohilum turcicum (strain 28A)</name>
    <name type="common">Northern leaf blight fungus</name>
    <name type="synonym">Setosphaeria turcica</name>
    <dbReference type="NCBI Taxonomy" id="671987"/>
    <lineage>
        <taxon>Eukaryota</taxon>
        <taxon>Fungi</taxon>
        <taxon>Dikarya</taxon>
        <taxon>Ascomycota</taxon>
        <taxon>Pezizomycotina</taxon>
        <taxon>Dothideomycetes</taxon>
        <taxon>Pleosporomycetidae</taxon>
        <taxon>Pleosporales</taxon>
        <taxon>Pleosporineae</taxon>
        <taxon>Pleosporaceae</taxon>
        <taxon>Exserohilum</taxon>
    </lineage>
</organism>
<evidence type="ECO:0000313" key="3">
    <source>
        <dbReference type="Proteomes" id="UP000016935"/>
    </source>
</evidence>
<reference evidence="2 3" key="1">
    <citation type="journal article" date="2012" name="PLoS Pathog.">
        <title>Diverse lifestyles and strategies of plant pathogenesis encoded in the genomes of eighteen Dothideomycetes fungi.</title>
        <authorList>
            <person name="Ohm R.A."/>
            <person name="Feau N."/>
            <person name="Henrissat B."/>
            <person name="Schoch C.L."/>
            <person name="Horwitz B.A."/>
            <person name="Barry K.W."/>
            <person name="Condon B.J."/>
            <person name="Copeland A.C."/>
            <person name="Dhillon B."/>
            <person name="Glaser F."/>
            <person name="Hesse C.N."/>
            <person name="Kosti I."/>
            <person name="LaButti K."/>
            <person name="Lindquist E.A."/>
            <person name="Lucas S."/>
            <person name="Salamov A.A."/>
            <person name="Bradshaw R.E."/>
            <person name="Ciuffetti L."/>
            <person name="Hamelin R.C."/>
            <person name="Kema G.H.J."/>
            <person name="Lawrence C."/>
            <person name="Scott J.A."/>
            <person name="Spatafora J.W."/>
            <person name="Turgeon B.G."/>
            <person name="de Wit P.J.G.M."/>
            <person name="Zhong S."/>
            <person name="Goodwin S.B."/>
            <person name="Grigoriev I.V."/>
        </authorList>
    </citation>
    <scope>NUCLEOTIDE SEQUENCE [LARGE SCALE GENOMIC DNA]</scope>
    <source>
        <strain evidence="3">28A</strain>
    </source>
</reference>
<feature type="compositionally biased region" description="Polar residues" evidence="1">
    <location>
        <begin position="1"/>
        <end position="12"/>
    </location>
</feature>
<feature type="compositionally biased region" description="Basic and acidic residues" evidence="1">
    <location>
        <begin position="505"/>
        <end position="517"/>
    </location>
</feature>
<proteinExistence type="predicted"/>
<reference evidence="2 3" key="2">
    <citation type="journal article" date="2013" name="PLoS Genet.">
        <title>Comparative genome structure, secondary metabolite, and effector coding capacity across Cochliobolus pathogens.</title>
        <authorList>
            <person name="Condon B.J."/>
            <person name="Leng Y."/>
            <person name="Wu D."/>
            <person name="Bushley K.E."/>
            <person name="Ohm R.A."/>
            <person name="Otillar R."/>
            <person name="Martin J."/>
            <person name="Schackwitz W."/>
            <person name="Grimwood J."/>
            <person name="MohdZainudin N."/>
            <person name="Xue C."/>
            <person name="Wang R."/>
            <person name="Manning V.A."/>
            <person name="Dhillon B."/>
            <person name="Tu Z.J."/>
            <person name="Steffenson B.J."/>
            <person name="Salamov A."/>
            <person name="Sun H."/>
            <person name="Lowry S."/>
            <person name="LaButti K."/>
            <person name="Han J."/>
            <person name="Copeland A."/>
            <person name="Lindquist E."/>
            <person name="Barry K."/>
            <person name="Schmutz J."/>
            <person name="Baker S.E."/>
            <person name="Ciuffetti L.M."/>
            <person name="Grigoriev I.V."/>
            <person name="Zhong S."/>
            <person name="Turgeon B.G."/>
        </authorList>
    </citation>
    <scope>NUCLEOTIDE SEQUENCE [LARGE SCALE GENOMIC DNA]</scope>
    <source>
        <strain evidence="3">28A</strain>
    </source>
</reference>
<dbReference type="HOGENOM" id="CLU_333158_0_0_1"/>
<feature type="region of interest" description="Disordered" evidence="1">
    <location>
        <begin position="498"/>
        <end position="518"/>
    </location>
</feature>
<feature type="region of interest" description="Disordered" evidence="1">
    <location>
        <begin position="159"/>
        <end position="181"/>
    </location>
</feature>
<gene>
    <name evidence="2" type="ORF">SETTUDRAFT_85005</name>
</gene>
<feature type="region of interest" description="Disordered" evidence="1">
    <location>
        <begin position="851"/>
        <end position="894"/>
    </location>
</feature>
<dbReference type="GeneID" id="19405493"/>